<name>A0A7X7LXE3_9RHOO</name>
<dbReference type="AlphaFoldDB" id="A0A7X7LXE3"/>
<dbReference type="OrthoDB" id="8557416at2"/>
<proteinExistence type="predicted"/>
<feature type="compositionally biased region" description="Low complexity" evidence="1">
    <location>
        <begin position="288"/>
        <end position="302"/>
    </location>
</feature>
<feature type="region of interest" description="Disordered" evidence="1">
    <location>
        <begin position="275"/>
        <end position="302"/>
    </location>
</feature>
<evidence type="ECO:0000256" key="1">
    <source>
        <dbReference type="SAM" id="MobiDB-lite"/>
    </source>
</evidence>
<organism evidence="2 3">
    <name type="scientific">Thauera phenolivorans</name>
    <dbReference type="NCBI Taxonomy" id="1792543"/>
    <lineage>
        <taxon>Bacteria</taxon>
        <taxon>Pseudomonadati</taxon>
        <taxon>Pseudomonadota</taxon>
        <taxon>Betaproteobacteria</taxon>
        <taxon>Rhodocyclales</taxon>
        <taxon>Zoogloeaceae</taxon>
        <taxon>Thauera</taxon>
    </lineage>
</organism>
<dbReference type="EMBL" id="JAAYYV010000315">
    <property type="protein sequence ID" value="NLF55038.1"/>
    <property type="molecule type" value="Genomic_DNA"/>
</dbReference>
<protein>
    <submittedName>
        <fullName evidence="2">DUF429 domain-containing protein</fullName>
    </submittedName>
</protein>
<accession>A0A7X7LXE3</accession>
<comment type="caution">
    <text evidence="2">The sequence shown here is derived from an EMBL/GenBank/DDBJ whole genome shotgun (WGS) entry which is preliminary data.</text>
</comment>
<evidence type="ECO:0000313" key="2">
    <source>
        <dbReference type="EMBL" id="NLF55038.1"/>
    </source>
</evidence>
<dbReference type="Proteomes" id="UP000536534">
    <property type="component" value="Unassembled WGS sequence"/>
</dbReference>
<sequence length="302" mass="32210">MPAARAWRLLGVDFTSAPRQAKPIVAAHGRLDGACVVLERIETLTDWTAFEALLTRDGPWLGAFDFPFGLPREASHDLGWPQAWPALVAHCAGLGRPAFRAALDVYRETRPIGSRYAHRATDHAARSHSPLKLVNPPVGLMFLEGAPRLLAAGVSLPAMHEADPHRVAVEAYPGLLARAITAQPYKSDERRKQTPARAQVRKSLVDALRRGEHPLGKRLDVDGREAEALVADAGGDRLDAVLALMQAAWCLERGAPGYGLPADVDPLEGWIATAPPSSAAAGSRTLHAADAASGAATGNARR</sequence>
<gene>
    <name evidence="2" type="ORF">GX576_11705</name>
</gene>
<reference evidence="2 3" key="1">
    <citation type="journal article" date="2020" name="Biotechnol. Biofuels">
        <title>New insights from the biogas microbiome by comprehensive genome-resolved metagenomics of nearly 1600 species originating from multiple anaerobic digesters.</title>
        <authorList>
            <person name="Campanaro S."/>
            <person name="Treu L."/>
            <person name="Rodriguez-R L.M."/>
            <person name="Kovalovszki A."/>
            <person name="Ziels R.M."/>
            <person name="Maus I."/>
            <person name="Zhu X."/>
            <person name="Kougias P.G."/>
            <person name="Basile A."/>
            <person name="Luo G."/>
            <person name="Schluter A."/>
            <person name="Konstantinidis K.T."/>
            <person name="Angelidaki I."/>
        </authorList>
    </citation>
    <scope>NUCLEOTIDE SEQUENCE [LARGE SCALE GENOMIC DNA]</scope>
    <source>
        <strain evidence="2">AS06rmzACSIP_256</strain>
    </source>
</reference>
<evidence type="ECO:0000313" key="3">
    <source>
        <dbReference type="Proteomes" id="UP000536534"/>
    </source>
</evidence>